<evidence type="ECO:0000259" key="1">
    <source>
        <dbReference type="Pfam" id="PF22939"/>
    </source>
</evidence>
<dbReference type="PANTHER" id="PTHR10039">
    <property type="entry name" value="AMELOGENIN"/>
    <property type="match status" value="1"/>
</dbReference>
<accession>A0A9P9WJJ6</accession>
<dbReference type="EMBL" id="JAFIMR010000019">
    <property type="protein sequence ID" value="KAI1866917.1"/>
    <property type="molecule type" value="Genomic_DNA"/>
</dbReference>
<dbReference type="Gene3D" id="1.25.40.10">
    <property type="entry name" value="Tetratricopeptide repeat domain"/>
    <property type="match status" value="2"/>
</dbReference>
<dbReference type="SUPFAM" id="SSF48452">
    <property type="entry name" value="TPR-like"/>
    <property type="match status" value="1"/>
</dbReference>
<dbReference type="Pfam" id="PF22939">
    <property type="entry name" value="WHD_GPIID"/>
    <property type="match status" value="1"/>
</dbReference>
<organism evidence="3 4">
    <name type="scientific">Neoarthrinium moseri</name>
    <dbReference type="NCBI Taxonomy" id="1658444"/>
    <lineage>
        <taxon>Eukaryota</taxon>
        <taxon>Fungi</taxon>
        <taxon>Dikarya</taxon>
        <taxon>Ascomycota</taxon>
        <taxon>Pezizomycotina</taxon>
        <taxon>Sordariomycetes</taxon>
        <taxon>Xylariomycetidae</taxon>
        <taxon>Amphisphaeriales</taxon>
        <taxon>Apiosporaceae</taxon>
        <taxon>Neoarthrinium</taxon>
    </lineage>
</organism>
<dbReference type="InterPro" id="IPR056125">
    <property type="entry name" value="DUF7708"/>
</dbReference>
<feature type="domain" description="DUF7708" evidence="2">
    <location>
        <begin position="66"/>
        <end position="178"/>
    </location>
</feature>
<keyword evidence="4" id="KW-1185">Reference proteome</keyword>
<sequence>MTIIQTQVLPSTSFQLALENYSRSQDKNNVLGFRECSLQDVLDEITQVESLHEEKWVSKYRIRSRLNHLISFVDRYAKAVDCLVQTANGSGVNPAAFIWGLLRVFLETASSAVKYFASLMDLLEDLGRAASLYTQYDNMYSHHPRFQNALVNVYVDIMLVLQKARKMFSKSNFRDDIVLVKRQLSSLEQKTTLAHRSEAHILALATKQAVIVPETDSNLVEKVTRWLAPIDCYHRSTTFGRQSITNDDSPGDLLLELVPENAQLILIIDGIDELDNPEELIRVLDGLVLQTTRIQIAFLGRELPQFKQHVGSKPHIRISTDASQHDIASYVARNSGIIPVDDDHLRQEIVKEITSRAEGMFLWAHLVLEDISTSTSITSLKDTMRHCPAGLDAIYARFLDKLASQTRHRRTLASDILNWICCAARPLTLNDLEAALSTSVTKGIVDDDDKPFRRTILDICGPFIAISPGSNLIRPVHHSFREYMLGPRMTMSLNDEAKKFLIVQRQAHAQLAIRCLIYSQLRLPSELGRNDEPGSFYRYAINTWCHHALSSDYDEALEQRILNFLSIDKQRQTWLYWILFKSHEPFPFAKVIWLQKFLAEWLANGKETKPRDPEWSGKDWSINTLSLILDVPDDTFEVTYFGKMMVIRDLARRLNHTKQLSAAVDLLEKLQSTEKDYQTEGAIKTMLLLNSLGILYDKQGRFDLAIHTHREALAIQTFHLGESHPKSLWSLNEMGRMYRHLGLLEESEKMHSRALEHLSIALPDDHPEMIWTINTLATTLRKMRRPEEALKLHMKAYEARARSLGDLHVHTLWSTGDVAKCYRDQNLAHDALEWYHKAYNGRSRTLGPEHPDTLWSMNDLGNVLQELGRSTEAYDTQTRALEAQKRVLGVDHEHTMWTMKRLSASVMN</sequence>
<dbReference type="Proteomes" id="UP000829685">
    <property type="component" value="Unassembled WGS sequence"/>
</dbReference>
<evidence type="ECO:0008006" key="5">
    <source>
        <dbReference type="Google" id="ProtNLM"/>
    </source>
</evidence>
<dbReference type="InterPro" id="IPR054471">
    <property type="entry name" value="GPIID_WHD"/>
</dbReference>
<protein>
    <recommendedName>
        <fullName evidence="5">TPR-like protein</fullName>
    </recommendedName>
</protein>
<comment type="caution">
    <text evidence="3">The sequence shown here is derived from an EMBL/GenBank/DDBJ whole genome shotgun (WGS) entry which is preliminary data.</text>
</comment>
<dbReference type="SMART" id="SM00028">
    <property type="entry name" value="TPR"/>
    <property type="match status" value="4"/>
</dbReference>
<evidence type="ECO:0000313" key="4">
    <source>
        <dbReference type="Proteomes" id="UP000829685"/>
    </source>
</evidence>
<proteinExistence type="predicted"/>
<feature type="domain" description="GPI inositol-deacylase winged helix" evidence="1">
    <location>
        <begin position="405"/>
        <end position="486"/>
    </location>
</feature>
<dbReference type="InterPro" id="IPR011990">
    <property type="entry name" value="TPR-like_helical_dom_sf"/>
</dbReference>
<dbReference type="InterPro" id="IPR019734">
    <property type="entry name" value="TPR_rpt"/>
</dbReference>
<dbReference type="Pfam" id="PF13374">
    <property type="entry name" value="TPR_10"/>
    <property type="match status" value="1"/>
</dbReference>
<reference evidence="3" key="1">
    <citation type="submission" date="2021-03" db="EMBL/GenBank/DDBJ databases">
        <title>Revisited historic fungal species revealed as producer of novel bioactive compounds through whole genome sequencing and comparative genomics.</title>
        <authorList>
            <person name="Vignolle G.A."/>
            <person name="Hochenegger N."/>
            <person name="Mach R.L."/>
            <person name="Mach-Aigner A.R."/>
            <person name="Javad Rahimi M."/>
            <person name="Salim K.A."/>
            <person name="Chan C.M."/>
            <person name="Lim L.B.L."/>
            <person name="Cai F."/>
            <person name="Druzhinina I.S."/>
            <person name="U'Ren J.M."/>
            <person name="Derntl C."/>
        </authorList>
    </citation>
    <scope>NUCLEOTIDE SEQUENCE</scope>
    <source>
        <strain evidence="3">TUCIM 5799</strain>
    </source>
</reference>
<dbReference type="Pfam" id="PF13424">
    <property type="entry name" value="TPR_12"/>
    <property type="match status" value="2"/>
</dbReference>
<dbReference type="Pfam" id="PF24809">
    <property type="entry name" value="DUF7708"/>
    <property type="match status" value="1"/>
</dbReference>
<dbReference type="PANTHER" id="PTHR10039:SF14">
    <property type="entry name" value="NACHT DOMAIN-CONTAINING PROTEIN"/>
    <property type="match status" value="1"/>
</dbReference>
<evidence type="ECO:0000259" key="2">
    <source>
        <dbReference type="Pfam" id="PF24809"/>
    </source>
</evidence>
<gene>
    <name evidence="3" type="ORF">JX265_007493</name>
</gene>
<evidence type="ECO:0000313" key="3">
    <source>
        <dbReference type="EMBL" id="KAI1866917.1"/>
    </source>
</evidence>
<dbReference type="AlphaFoldDB" id="A0A9P9WJJ6"/>
<name>A0A9P9WJJ6_9PEZI</name>